<keyword evidence="2" id="KW-1185">Reference proteome</keyword>
<organism evidence="1 2">
    <name type="scientific">Mobilitalea sibirica</name>
    <dbReference type="NCBI Taxonomy" id="1462919"/>
    <lineage>
        <taxon>Bacteria</taxon>
        <taxon>Bacillati</taxon>
        <taxon>Bacillota</taxon>
        <taxon>Clostridia</taxon>
        <taxon>Lachnospirales</taxon>
        <taxon>Lachnospiraceae</taxon>
        <taxon>Mobilitalea</taxon>
    </lineage>
</organism>
<proteinExistence type="predicted"/>
<accession>A0A8J7H4A9</accession>
<evidence type="ECO:0000313" key="1">
    <source>
        <dbReference type="EMBL" id="MBH1942120.1"/>
    </source>
</evidence>
<evidence type="ECO:0000313" key="2">
    <source>
        <dbReference type="Proteomes" id="UP000623269"/>
    </source>
</evidence>
<comment type="caution">
    <text evidence="1">The sequence shown here is derived from an EMBL/GenBank/DDBJ whole genome shotgun (WGS) entry which is preliminary data.</text>
</comment>
<sequence>MKSILKKFKSRVISQRGYYFKYSRKRMSINCKSNKKRSVYKDRLALDDNWKSEDKRNNGLTFQCVLINSLYKNKNT</sequence>
<gene>
    <name evidence="1" type="ORF">I5677_14555</name>
</gene>
<dbReference type="AlphaFoldDB" id="A0A8J7H4A9"/>
<reference evidence="1" key="1">
    <citation type="submission" date="2020-12" db="EMBL/GenBank/DDBJ databases">
        <title>M. sibirica DSM 26468T genome.</title>
        <authorList>
            <person name="Thieme N."/>
            <person name="Rettenmaier R."/>
            <person name="Zverlov V."/>
            <person name="Liebl W."/>
        </authorList>
    </citation>
    <scope>NUCLEOTIDE SEQUENCE</scope>
    <source>
        <strain evidence="1">DSM 26468</strain>
    </source>
</reference>
<protein>
    <submittedName>
        <fullName evidence="1">Uncharacterized protein</fullName>
    </submittedName>
</protein>
<name>A0A8J7H4A9_9FIRM</name>
<dbReference type="EMBL" id="JAEAGR010000017">
    <property type="protein sequence ID" value="MBH1942120.1"/>
    <property type="molecule type" value="Genomic_DNA"/>
</dbReference>
<dbReference type="RefSeq" id="WP_197662365.1">
    <property type="nucleotide sequence ID" value="NZ_JAEAGR010000017.1"/>
</dbReference>
<dbReference type="Proteomes" id="UP000623269">
    <property type="component" value="Unassembled WGS sequence"/>
</dbReference>